<dbReference type="GO" id="GO:0043531">
    <property type="term" value="F:ADP binding"/>
    <property type="evidence" value="ECO:0007669"/>
    <property type="project" value="InterPro"/>
</dbReference>
<dbReference type="PRINTS" id="PR00364">
    <property type="entry name" value="DISEASERSIST"/>
</dbReference>
<proteinExistence type="inferred from homology"/>
<dbReference type="Gene3D" id="3.80.10.10">
    <property type="entry name" value="Ribonuclease Inhibitor"/>
    <property type="match status" value="1"/>
</dbReference>
<feature type="domain" description="Disease resistance R13L4/SHOC-2-like LRR" evidence="10">
    <location>
        <begin position="538"/>
        <end position="641"/>
    </location>
</feature>
<gene>
    <name evidence="11" type="ORF">F0562_015479</name>
</gene>
<dbReference type="InterPro" id="IPR042197">
    <property type="entry name" value="Apaf_helical"/>
</dbReference>
<dbReference type="Pfam" id="PF18052">
    <property type="entry name" value="Rx_N"/>
    <property type="match status" value="1"/>
</dbReference>
<comment type="similarity">
    <text evidence="1">Belongs to the disease resistance NB-LRR family.</text>
</comment>
<dbReference type="Gene3D" id="1.10.10.10">
    <property type="entry name" value="Winged helix-like DNA-binding domain superfamily/Winged helix DNA-binding domain"/>
    <property type="match status" value="1"/>
</dbReference>
<feature type="domain" description="NB-ARC" evidence="7">
    <location>
        <begin position="170"/>
        <end position="341"/>
    </location>
</feature>
<dbReference type="EMBL" id="CM018050">
    <property type="protein sequence ID" value="KAA8518005.1"/>
    <property type="molecule type" value="Genomic_DNA"/>
</dbReference>
<dbReference type="GO" id="GO:0051707">
    <property type="term" value="P:response to other organism"/>
    <property type="evidence" value="ECO:0007669"/>
    <property type="project" value="UniProtKB-ARBA"/>
</dbReference>
<evidence type="ECO:0000256" key="2">
    <source>
        <dbReference type="ARBA" id="ARBA00022614"/>
    </source>
</evidence>
<dbReference type="GO" id="GO:0006952">
    <property type="term" value="P:defense response"/>
    <property type="evidence" value="ECO:0007669"/>
    <property type="project" value="UniProtKB-KW"/>
</dbReference>
<keyword evidence="5" id="KW-0611">Plant defense</keyword>
<evidence type="ECO:0000256" key="1">
    <source>
        <dbReference type="ARBA" id="ARBA00008894"/>
    </source>
</evidence>
<evidence type="ECO:0000259" key="9">
    <source>
        <dbReference type="Pfam" id="PF23559"/>
    </source>
</evidence>
<evidence type="ECO:0008006" key="13">
    <source>
        <dbReference type="Google" id="ProtNLM"/>
    </source>
</evidence>
<evidence type="ECO:0000259" key="7">
    <source>
        <dbReference type="Pfam" id="PF00931"/>
    </source>
</evidence>
<name>A0A5J4ZHH4_9ASTE</name>
<protein>
    <recommendedName>
        <fullName evidence="13">Disease resistance protein RGA3</fullName>
    </recommendedName>
</protein>
<keyword evidence="6" id="KW-0067">ATP-binding</keyword>
<dbReference type="FunFam" id="3.40.50.300:FF:001091">
    <property type="entry name" value="Probable disease resistance protein At1g61300"/>
    <property type="match status" value="1"/>
</dbReference>
<dbReference type="SUPFAM" id="SSF52540">
    <property type="entry name" value="P-loop containing nucleoside triphosphate hydrolases"/>
    <property type="match status" value="1"/>
</dbReference>
<dbReference type="Pfam" id="PF00931">
    <property type="entry name" value="NB-ARC"/>
    <property type="match status" value="1"/>
</dbReference>
<dbReference type="InterPro" id="IPR041118">
    <property type="entry name" value="Rx_N"/>
</dbReference>
<dbReference type="AlphaFoldDB" id="A0A5J4ZHH4"/>
<dbReference type="Proteomes" id="UP000325577">
    <property type="component" value="Linkage Group LG7"/>
</dbReference>
<reference evidence="11 12" key="1">
    <citation type="submission" date="2019-09" db="EMBL/GenBank/DDBJ databases">
        <title>A chromosome-level genome assembly of the Chinese tupelo Nyssa sinensis.</title>
        <authorList>
            <person name="Yang X."/>
            <person name="Kang M."/>
            <person name="Yang Y."/>
            <person name="Xiong H."/>
            <person name="Wang M."/>
            <person name="Zhang Z."/>
            <person name="Wang Z."/>
            <person name="Wu H."/>
            <person name="Ma T."/>
            <person name="Liu J."/>
            <person name="Xi Z."/>
        </authorList>
    </citation>
    <scope>NUCLEOTIDE SEQUENCE [LARGE SCALE GENOMIC DNA]</scope>
    <source>
        <strain evidence="11">J267</strain>
        <tissue evidence="11">Leaf</tissue>
    </source>
</reference>
<evidence type="ECO:0000256" key="6">
    <source>
        <dbReference type="ARBA" id="ARBA00022840"/>
    </source>
</evidence>
<dbReference type="InterPro" id="IPR058922">
    <property type="entry name" value="WHD_DRP"/>
</dbReference>
<dbReference type="SUPFAM" id="SSF52058">
    <property type="entry name" value="L domain-like"/>
    <property type="match status" value="1"/>
</dbReference>
<dbReference type="InterPro" id="IPR055414">
    <property type="entry name" value="LRR_R13L4/SHOC2-like"/>
</dbReference>
<accession>A0A5J4ZHH4</accession>
<evidence type="ECO:0000256" key="4">
    <source>
        <dbReference type="ARBA" id="ARBA00022741"/>
    </source>
</evidence>
<evidence type="ECO:0000256" key="5">
    <source>
        <dbReference type="ARBA" id="ARBA00022821"/>
    </source>
</evidence>
<evidence type="ECO:0000259" key="10">
    <source>
        <dbReference type="Pfam" id="PF23598"/>
    </source>
</evidence>
<dbReference type="Gene3D" id="3.40.50.300">
    <property type="entry name" value="P-loop containing nucleotide triphosphate hydrolases"/>
    <property type="match status" value="1"/>
</dbReference>
<dbReference type="Gene3D" id="1.10.8.430">
    <property type="entry name" value="Helical domain of apoptotic protease-activating factors"/>
    <property type="match status" value="1"/>
</dbReference>
<feature type="domain" description="Disease resistance N-terminal" evidence="8">
    <location>
        <begin position="12"/>
        <end position="92"/>
    </location>
</feature>
<feature type="domain" description="Disease resistance protein winged helix" evidence="9">
    <location>
        <begin position="429"/>
        <end position="493"/>
    </location>
</feature>
<keyword evidence="3" id="KW-0677">Repeat</keyword>
<evidence type="ECO:0000256" key="3">
    <source>
        <dbReference type="ARBA" id="ARBA00022737"/>
    </source>
</evidence>
<dbReference type="OrthoDB" id="5279713at2759"/>
<dbReference type="InterPro" id="IPR036388">
    <property type="entry name" value="WH-like_DNA-bd_sf"/>
</dbReference>
<keyword evidence="12" id="KW-1185">Reference proteome</keyword>
<keyword evidence="2" id="KW-0433">Leucine-rich repeat</keyword>
<dbReference type="Pfam" id="PF23598">
    <property type="entry name" value="LRR_14"/>
    <property type="match status" value="1"/>
</dbReference>
<dbReference type="InterPro" id="IPR032675">
    <property type="entry name" value="LRR_dom_sf"/>
</dbReference>
<dbReference type="Pfam" id="PF23559">
    <property type="entry name" value="WHD_DRP"/>
    <property type="match status" value="1"/>
</dbReference>
<evidence type="ECO:0000259" key="8">
    <source>
        <dbReference type="Pfam" id="PF18052"/>
    </source>
</evidence>
<dbReference type="GO" id="GO:0005524">
    <property type="term" value="F:ATP binding"/>
    <property type="evidence" value="ECO:0007669"/>
    <property type="project" value="UniProtKB-KW"/>
</dbReference>
<sequence>MAEQILFNFAENILLKLGSSALQQIGLAWGVTKELEKLGNTISTVRNVLLDAQEQQISNRAVKEWLERLNDIVYDVDDLVDEFATDALRREVEIHGSIIREVRYFFTRSNPFKFRYGMGRKIRDVRERLDEVAKDMRDFKFVVRRVDRPIERRVREETYSFPSSKIVGRENDKEAIIQLLMHSTDEENVSIIPIVGLGGLGKTTLAQLVYNDDRVQSQFQETLWVCVSNDFDLRKVIEKIVKSVGDTGSDNLKIEQLQSRLRQILGNKKIFLVLDDVWNEDLVKWRNFKDLLMVGGKGSKIIVTTRSEKVAEIMGTDPSYVLKGLSNDDSLSVLLKWAFKQGDEEKHQDLVNIGREIVKKCGGVPLAARTLGALLFSKIDVHYWLQVRDNEIWELVQKDYDILPVLKLSYDQMSFYLKHCFAHLSLIEKDGVFSKHVIIYLWMALGFIESSNQNEELEDIGESYFNELVRRSFIEVAEEEEEFKMHDLVHDLAQFVAASECLTIKSTTKSIPERVRHVNFDSSLHEEFPRPLLEVPSSIGDIKHLRLFGLVRNRGAKTLPESFGRLVNLQYVDLRGTYLNEWPKTFVNLRFLGLSTRLTSLPEKVIGRLTSLRTLIICNSYELTSLTEAMGKITRLRTLAVANCPKLVSFPS</sequence>
<dbReference type="PANTHER" id="PTHR36766">
    <property type="entry name" value="PLANT BROAD-SPECTRUM MILDEW RESISTANCE PROTEIN RPW8"/>
    <property type="match status" value="1"/>
</dbReference>
<dbReference type="InterPro" id="IPR027417">
    <property type="entry name" value="P-loop_NTPase"/>
</dbReference>
<keyword evidence="4" id="KW-0547">Nucleotide-binding</keyword>
<evidence type="ECO:0000313" key="11">
    <source>
        <dbReference type="EMBL" id="KAA8518005.1"/>
    </source>
</evidence>
<evidence type="ECO:0000313" key="12">
    <source>
        <dbReference type="Proteomes" id="UP000325577"/>
    </source>
</evidence>
<dbReference type="Gene3D" id="1.20.5.4130">
    <property type="match status" value="1"/>
</dbReference>
<organism evidence="11 12">
    <name type="scientific">Nyssa sinensis</name>
    <dbReference type="NCBI Taxonomy" id="561372"/>
    <lineage>
        <taxon>Eukaryota</taxon>
        <taxon>Viridiplantae</taxon>
        <taxon>Streptophyta</taxon>
        <taxon>Embryophyta</taxon>
        <taxon>Tracheophyta</taxon>
        <taxon>Spermatophyta</taxon>
        <taxon>Magnoliopsida</taxon>
        <taxon>eudicotyledons</taxon>
        <taxon>Gunneridae</taxon>
        <taxon>Pentapetalae</taxon>
        <taxon>asterids</taxon>
        <taxon>Cornales</taxon>
        <taxon>Nyssaceae</taxon>
        <taxon>Nyssa</taxon>
    </lineage>
</organism>
<dbReference type="InterPro" id="IPR002182">
    <property type="entry name" value="NB-ARC"/>
</dbReference>
<dbReference type="PANTHER" id="PTHR36766:SF61">
    <property type="entry name" value="NB-ARC DOMAIN DISEASE RESISTANCE PROTEIN"/>
    <property type="match status" value="1"/>
</dbReference>